<proteinExistence type="predicted"/>
<reference evidence="1 2" key="1">
    <citation type="submission" date="2012-01" db="EMBL/GenBank/DDBJ databases">
        <title>Improved High-Quality Draft sequence of Metallosphaera yellowstonensis MK1.</title>
        <authorList>
            <consortium name="US DOE Joint Genome Institute"/>
            <person name="Lucas S."/>
            <person name="Han J."/>
            <person name="Cheng J.-F."/>
            <person name="Goodwin L."/>
            <person name="Pitluck S."/>
            <person name="Peters L."/>
            <person name="Teshima H."/>
            <person name="Detter J.C."/>
            <person name="Han C."/>
            <person name="Tapia R."/>
            <person name="Land M."/>
            <person name="Hauser L."/>
            <person name="Kyrpides N."/>
            <person name="Kozubal M."/>
            <person name="Macur R.E."/>
            <person name="Jay Z."/>
            <person name="Inskeep W."/>
            <person name="Woyke T."/>
        </authorList>
    </citation>
    <scope>NUCLEOTIDE SEQUENCE [LARGE SCALE GENOMIC DNA]</scope>
    <source>
        <strain evidence="1 2">MK1</strain>
    </source>
</reference>
<evidence type="ECO:0000313" key="2">
    <source>
        <dbReference type="Proteomes" id="UP000003980"/>
    </source>
</evidence>
<dbReference type="EMBL" id="JH597761">
    <property type="protein sequence ID" value="EHP70571.1"/>
    <property type="molecule type" value="Genomic_DNA"/>
</dbReference>
<dbReference type="AlphaFoldDB" id="H2C2V0"/>
<name>H2C2V0_9CREN</name>
<dbReference type="HOGENOM" id="CLU_1860736_0_0_2"/>
<evidence type="ECO:0000313" key="1">
    <source>
        <dbReference type="EMBL" id="EHP70571.1"/>
    </source>
</evidence>
<dbReference type="Proteomes" id="UP000003980">
    <property type="component" value="Unassembled WGS sequence"/>
</dbReference>
<dbReference type="RefSeq" id="WP_009071324.1">
    <property type="nucleotide sequence ID" value="NZ_JH597761.1"/>
</dbReference>
<accession>H2C2V0</accession>
<sequence length="138" mass="15162">MRNSVILILLVLSLGATAFSSVKLITSTITPSHPSPTAFSYNVSETLVVDKEGYYTVVIHKGNLNLNSLYVIVVFQPLPGRGNEKTVVLTLSSESEEVKLHRGVYEVIVYFTGTTPSYEGLSMIQGNLSVTIFYSREN</sequence>
<organism evidence="1 2">
    <name type="scientific">Metallosphaera yellowstonensis MK1</name>
    <dbReference type="NCBI Taxonomy" id="671065"/>
    <lineage>
        <taxon>Archaea</taxon>
        <taxon>Thermoproteota</taxon>
        <taxon>Thermoprotei</taxon>
        <taxon>Sulfolobales</taxon>
        <taxon>Sulfolobaceae</taxon>
        <taxon>Metallosphaera</taxon>
    </lineage>
</organism>
<gene>
    <name evidence="1" type="ORF">MetMK1DRAFT_00010740</name>
</gene>
<keyword evidence="2" id="KW-1185">Reference proteome</keyword>
<protein>
    <submittedName>
        <fullName evidence="1">Uncharacterized protein</fullName>
    </submittedName>
</protein>